<evidence type="ECO:0000256" key="1">
    <source>
        <dbReference type="PROSITE-ProRule" id="PRU00339"/>
    </source>
</evidence>
<dbReference type="SMART" id="SM00028">
    <property type="entry name" value="TPR"/>
    <property type="match status" value="2"/>
</dbReference>
<evidence type="ECO:0000313" key="2">
    <source>
        <dbReference type="EMBL" id="KAG7302940.1"/>
    </source>
</evidence>
<feature type="repeat" description="TPR" evidence="1">
    <location>
        <begin position="16"/>
        <end position="49"/>
    </location>
</feature>
<keyword evidence="1" id="KW-0802">TPR repeat</keyword>
<dbReference type="InterPro" id="IPR019734">
    <property type="entry name" value="TPR_rpt"/>
</dbReference>
<comment type="caution">
    <text evidence="2">The sequence shown here is derived from an EMBL/GenBank/DDBJ whole genome shotgun (WGS) entry which is preliminary data.</text>
</comment>
<reference evidence="2 3" key="1">
    <citation type="submission" date="2021-06" db="EMBL/GenBank/DDBJ databases">
        <title>A haploid diamondback moth (Plutella xylostella L.) genome assembly resolves 31 chromosomes and identifies a diamide resistance mutation.</title>
        <authorList>
            <person name="Ward C.M."/>
            <person name="Perry K.D."/>
            <person name="Baker G."/>
            <person name="Powis K."/>
            <person name="Heckel D.G."/>
            <person name="Baxter S.W."/>
        </authorList>
    </citation>
    <scope>NUCLEOTIDE SEQUENCE [LARGE SCALE GENOMIC DNA]</scope>
    <source>
        <strain evidence="2 3">LV</strain>
        <tissue evidence="2">Single pupa</tissue>
    </source>
</reference>
<dbReference type="Proteomes" id="UP000823941">
    <property type="component" value="Chromosome 17"/>
</dbReference>
<feature type="repeat" description="TPR" evidence="1">
    <location>
        <begin position="50"/>
        <end position="83"/>
    </location>
</feature>
<dbReference type="PANTHER" id="PTHR21391">
    <property type="entry name" value="AT04489P-RELATED"/>
    <property type="match status" value="1"/>
</dbReference>
<dbReference type="Gene3D" id="1.25.40.10">
    <property type="entry name" value="Tetratricopeptide repeat domain"/>
    <property type="match status" value="1"/>
</dbReference>
<proteinExistence type="predicted"/>
<evidence type="ECO:0000313" key="3">
    <source>
        <dbReference type="Proteomes" id="UP000823941"/>
    </source>
</evidence>
<dbReference type="PROSITE" id="PS50005">
    <property type="entry name" value="TPR"/>
    <property type="match status" value="2"/>
</dbReference>
<dbReference type="PANTHER" id="PTHR21391:SF0">
    <property type="entry name" value="AT04489P-RELATED"/>
    <property type="match status" value="1"/>
</dbReference>
<organism evidence="2 3">
    <name type="scientific">Plutella xylostella</name>
    <name type="common">Diamondback moth</name>
    <name type="synonym">Plutella maculipennis</name>
    <dbReference type="NCBI Taxonomy" id="51655"/>
    <lineage>
        <taxon>Eukaryota</taxon>
        <taxon>Metazoa</taxon>
        <taxon>Ecdysozoa</taxon>
        <taxon>Arthropoda</taxon>
        <taxon>Hexapoda</taxon>
        <taxon>Insecta</taxon>
        <taxon>Pterygota</taxon>
        <taxon>Neoptera</taxon>
        <taxon>Endopterygota</taxon>
        <taxon>Lepidoptera</taxon>
        <taxon>Glossata</taxon>
        <taxon>Ditrysia</taxon>
        <taxon>Yponomeutoidea</taxon>
        <taxon>Plutellidae</taxon>
        <taxon>Plutella</taxon>
    </lineage>
</organism>
<accession>A0ABQ7QDT7</accession>
<name>A0ABQ7QDT7_PLUXY</name>
<dbReference type="EMBL" id="JAHIBW010000017">
    <property type="protein sequence ID" value="KAG7302940.1"/>
    <property type="molecule type" value="Genomic_DNA"/>
</dbReference>
<gene>
    <name evidence="2" type="ORF">JYU34_012933</name>
</gene>
<dbReference type="InterPro" id="IPR011990">
    <property type="entry name" value="TPR-like_helical_dom_sf"/>
</dbReference>
<keyword evidence="3" id="KW-1185">Reference proteome</keyword>
<dbReference type="SUPFAM" id="SSF48452">
    <property type="entry name" value="TPR-like"/>
    <property type="match status" value="1"/>
</dbReference>
<sequence length="604" mass="68306">MKKKLELEHGAPCGVLTAYRERGNYLQRLEQFEKAIQSYDEALAWHNNDVRSLLGRSVARAKATQYSGALQDVARAIELDPDNITAKQIRSQTEYEKCSFERSLVLAHRGKRLRRFPPDFAECARHAEETIRECAGKSASGMMKLAIPLLKNMEMRSASDTGVAQAKRRSRVPAHTTHEVQEVSYTDQQKLRQTSRRMACKYLGRMAHDRHFLDGLCGDERLASANKRGSELLLELARKGAADLGKRQEVLRERRPMYAAEAAESAARARLSNKRQEHLTRTQKQHTTNAKRLLQTAEKVLEQRDTAKCLENAEFAMEQIARIPARLLPRKEKFMQELYRIVATAFLDQKRVGSEMSESSRECRAFVLLGLGVSREPSRDSVLQARPPPPRDAKRRLTTLERRWAAARGAERCYVAHELARLHLDLKQPQRARYYAYKCRADARSANQRLWLLNAAFVFARCNIQLNNRNEAKAALLEAAGWARQFGYSDVSAFLDTCATVSTEGEVEAEEEPLQRREKAMVSLMQDDDLKSAAKHLFKRMSMVPTTRRFSVMPGQRSVDTGATGAVGAAGATSRRVSIMPNVKPPTTVTQNKKTVVGFQDFDV</sequence>
<protein>
    <submittedName>
        <fullName evidence="2">Uncharacterized protein</fullName>
    </submittedName>
</protein>